<evidence type="ECO:0000313" key="1">
    <source>
        <dbReference type="EMBL" id="ETO09880.1"/>
    </source>
</evidence>
<gene>
    <name evidence="1" type="ORF">RFI_27497</name>
</gene>
<dbReference type="AlphaFoldDB" id="X6MA54"/>
<sequence length="395" mass="47862">DFGTKIEKTIILQTWRNFNHFYYETREKLTEICFNCNINESKEDSESKIMTEMSLHILWNILKYPQNVKYQQISDKNLHNNLKSKCHKLGGNADQIFSNLKNRLQKIGFEKRNDNWYYPNSDIKLLWLWKCYQILINQQIMYYTKENIIFQERYINKEKDKLKIELLQIGNPNKSSLEFNVYIQYYNKINKTHAKWAYGYMLTYKEPLNPYSMTLKQGIQHFKDKLQKIERFIHGKDKLIYFKCEFDKCGPPIVSNMNNNDILLHDIYKHLLHYPMIQVYWKIDYRSMVPYKRTIGIEGANLPKRVPEIIVPSNKKFAFNPFLYERDFHKLKTIQDTLHFKVTLNNELQKLLHEVIKNGYLNDLITCQHTNKKQEEKRLYKKIKRKIHYNENNPN</sequence>
<accession>X6MA54</accession>
<proteinExistence type="predicted"/>
<comment type="caution">
    <text evidence="1">The sequence shown here is derived from an EMBL/GenBank/DDBJ whole genome shotgun (WGS) entry which is preliminary data.</text>
</comment>
<dbReference type="EMBL" id="ASPP01023841">
    <property type="protein sequence ID" value="ETO09880.1"/>
    <property type="molecule type" value="Genomic_DNA"/>
</dbReference>
<dbReference type="Proteomes" id="UP000023152">
    <property type="component" value="Unassembled WGS sequence"/>
</dbReference>
<name>X6MA54_RETFI</name>
<dbReference type="OrthoDB" id="6257037at2759"/>
<reference evidence="1 2" key="1">
    <citation type="journal article" date="2013" name="Curr. Biol.">
        <title>The Genome of the Foraminiferan Reticulomyxa filosa.</title>
        <authorList>
            <person name="Glockner G."/>
            <person name="Hulsmann N."/>
            <person name="Schleicher M."/>
            <person name="Noegel A.A."/>
            <person name="Eichinger L."/>
            <person name="Gallinger C."/>
            <person name="Pawlowski J."/>
            <person name="Sierra R."/>
            <person name="Euteneuer U."/>
            <person name="Pillet L."/>
            <person name="Moustafa A."/>
            <person name="Platzer M."/>
            <person name="Groth M."/>
            <person name="Szafranski K."/>
            <person name="Schliwa M."/>
        </authorList>
    </citation>
    <scope>NUCLEOTIDE SEQUENCE [LARGE SCALE GENOMIC DNA]</scope>
</reference>
<protein>
    <submittedName>
        <fullName evidence="1">Uncharacterized protein</fullName>
    </submittedName>
</protein>
<feature type="non-terminal residue" evidence="1">
    <location>
        <position position="1"/>
    </location>
</feature>
<keyword evidence="2" id="KW-1185">Reference proteome</keyword>
<evidence type="ECO:0000313" key="2">
    <source>
        <dbReference type="Proteomes" id="UP000023152"/>
    </source>
</evidence>
<organism evidence="1 2">
    <name type="scientific">Reticulomyxa filosa</name>
    <dbReference type="NCBI Taxonomy" id="46433"/>
    <lineage>
        <taxon>Eukaryota</taxon>
        <taxon>Sar</taxon>
        <taxon>Rhizaria</taxon>
        <taxon>Retaria</taxon>
        <taxon>Foraminifera</taxon>
        <taxon>Monothalamids</taxon>
        <taxon>Reticulomyxidae</taxon>
        <taxon>Reticulomyxa</taxon>
    </lineage>
</organism>